<evidence type="ECO:0000256" key="5">
    <source>
        <dbReference type="ARBA" id="ARBA00022723"/>
    </source>
</evidence>
<evidence type="ECO:0000256" key="11">
    <source>
        <dbReference type="RuleBase" id="RU361274"/>
    </source>
</evidence>
<dbReference type="PANTHER" id="PTHR30616">
    <property type="entry name" value="UNCHARACTERIZED PROTEIN YFIH"/>
    <property type="match status" value="1"/>
</dbReference>
<dbReference type="Pfam" id="PF02578">
    <property type="entry name" value="Cu-oxidase_4"/>
    <property type="match status" value="1"/>
</dbReference>
<comment type="function">
    <text evidence="2">Purine nucleoside enzyme that catalyzes the phosphorolysis of adenosine and inosine nucleosides, yielding D-ribose 1-phosphate and the respective free bases, adenine and hypoxanthine. Also catalyzes the phosphorolysis of S-methyl-5'-thioadenosine into adenine and S-methyl-5-thio-alpha-D-ribose 1-phosphate. Also has adenosine deaminase activity.</text>
</comment>
<dbReference type="NCBIfam" id="TIGR00726">
    <property type="entry name" value="peptidoglycan editing factor PgeF"/>
    <property type="match status" value="1"/>
</dbReference>
<comment type="catalytic activity">
    <reaction evidence="8">
        <text>adenosine + H2O + H(+) = inosine + NH4(+)</text>
        <dbReference type="Rhea" id="RHEA:24408"/>
        <dbReference type="ChEBI" id="CHEBI:15377"/>
        <dbReference type="ChEBI" id="CHEBI:15378"/>
        <dbReference type="ChEBI" id="CHEBI:16335"/>
        <dbReference type="ChEBI" id="CHEBI:17596"/>
        <dbReference type="ChEBI" id="CHEBI:28938"/>
        <dbReference type="EC" id="3.5.4.4"/>
    </reaction>
    <physiologicalReaction direction="left-to-right" evidence="8">
        <dbReference type="Rhea" id="RHEA:24409"/>
    </physiologicalReaction>
</comment>
<evidence type="ECO:0000256" key="9">
    <source>
        <dbReference type="ARBA" id="ARBA00048968"/>
    </source>
</evidence>
<dbReference type="PANTHER" id="PTHR30616:SF2">
    <property type="entry name" value="PURINE NUCLEOSIDE PHOSPHORYLASE LACC1"/>
    <property type="match status" value="1"/>
</dbReference>
<dbReference type="GO" id="GO:0016787">
    <property type="term" value="F:hydrolase activity"/>
    <property type="evidence" value="ECO:0007669"/>
    <property type="project" value="UniProtKB-KW"/>
</dbReference>
<evidence type="ECO:0000256" key="7">
    <source>
        <dbReference type="ARBA" id="ARBA00022833"/>
    </source>
</evidence>
<proteinExistence type="inferred from homology"/>
<dbReference type="CDD" id="cd16833">
    <property type="entry name" value="YfiH"/>
    <property type="match status" value="1"/>
</dbReference>
<name>A0A2L2XAR4_9FIRM</name>
<comment type="similarity">
    <text evidence="3 11">Belongs to the purine nucleoside phosphorylase YfiH/LACC1 family.</text>
</comment>
<keyword evidence="6" id="KW-0378">Hydrolase</keyword>
<comment type="catalytic activity">
    <reaction evidence="10">
        <text>S-methyl-5'-thioadenosine + phosphate = 5-(methylsulfanyl)-alpha-D-ribose 1-phosphate + adenine</text>
        <dbReference type="Rhea" id="RHEA:11852"/>
        <dbReference type="ChEBI" id="CHEBI:16708"/>
        <dbReference type="ChEBI" id="CHEBI:17509"/>
        <dbReference type="ChEBI" id="CHEBI:43474"/>
        <dbReference type="ChEBI" id="CHEBI:58533"/>
        <dbReference type="EC" id="2.4.2.28"/>
    </reaction>
    <physiologicalReaction direction="left-to-right" evidence="10">
        <dbReference type="Rhea" id="RHEA:11853"/>
    </physiologicalReaction>
</comment>
<comment type="catalytic activity">
    <reaction evidence="1">
        <text>inosine + phosphate = alpha-D-ribose 1-phosphate + hypoxanthine</text>
        <dbReference type="Rhea" id="RHEA:27646"/>
        <dbReference type="ChEBI" id="CHEBI:17368"/>
        <dbReference type="ChEBI" id="CHEBI:17596"/>
        <dbReference type="ChEBI" id="CHEBI:43474"/>
        <dbReference type="ChEBI" id="CHEBI:57720"/>
        <dbReference type="EC" id="2.4.2.1"/>
    </reaction>
    <physiologicalReaction direction="left-to-right" evidence="1">
        <dbReference type="Rhea" id="RHEA:27647"/>
    </physiologicalReaction>
</comment>
<dbReference type="GO" id="GO:0005507">
    <property type="term" value="F:copper ion binding"/>
    <property type="evidence" value="ECO:0007669"/>
    <property type="project" value="TreeGrafter"/>
</dbReference>
<sequence length="226" mass="24704">MAFHVGDRDEAVLENRRLMCRALGAEPGDMVAGKQVHGTEICRVTGRHRGKGARSLESAIPDTDGLVTAEPGILLSSYYADCVPVMLLDPVKKAVGLAHAGWKGTAGRIAAKAVQTLRECFGTDPGDCLAVVGPSIGPCCYEIDSPVLEQFKKSYENWPEMLRRTAPDRWKLNLWLANRRVLEEAGLKENNILEAGLCTACHRDLFFSYRGQSGLCGRMASLIMLK</sequence>
<dbReference type="InterPro" id="IPR003730">
    <property type="entry name" value="Cu_polyphenol_OxRdtase"/>
</dbReference>
<reference evidence="13" key="1">
    <citation type="submission" date="2018-02" db="EMBL/GenBank/DDBJ databases">
        <title>Genome sequence of Desulfocucumis palustris strain NAW-5.</title>
        <authorList>
            <person name="Watanabe M."/>
            <person name="Kojima H."/>
            <person name="Fukui M."/>
        </authorList>
    </citation>
    <scope>NUCLEOTIDE SEQUENCE [LARGE SCALE GENOMIC DNA]</scope>
    <source>
        <strain evidence="13">NAW-5</strain>
    </source>
</reference>
<organism evidence="12 13">
    <name type="scientific">Desulfocucumis palustris</name>
    <dbReference type="NCBI Taxonomy" id="1898651"/>
    <lineage>
        <taxon>Bacteria</taxon>
        <taxon>Bacillati</taxon>
        <taxon>Bacillota</taxon>
        <taxon>Clostridia</taxon>
        <taxon>Eubacteriales</taxon>
        <taxon>Desulfocucumaceae</taxon>
        <taxon>Desulfocucumis</taxon>
    </lineage>
</organism>
<gene>
    <name evidence="12" type="ORF">DCCM_2367</name>
</gene>
<evidence type="ECO:0000256" key="10">
    <source>
        <dbReference type="ARBA" id="ARBA00049893"/>
    </source>
</evidence>
<keyword evidence="5" id="KW-0479">Metal-binding</keyword>
<comment type="caution">
    <text evidence="12">The sequence shown here is derived from an EMBL/GenBank/DDBJ whole genome shotgun (WGS) entry which is preliminary data.</text>
</comment>
<keyword evidence="4" id="KW-0808">Transferase</keyword>
<evidence type="ECO:0000256" key="2">
    <source>
        <dbReference type="ARBA" id="ARBA00003215"/>
    </source>
</evidence>
<dbReference type="SUPFAM" id="SSF64438">
    <property type="entry name" value="CNF1/YfiH-like putative cysteine hydrolases"/>
    <property type="match status" value="1"/>
</dbReference>
<comment type="catalytic activity">
    <reaction evidence="9">
        <text>adenosine + phosphate = alpha-D-ribose 1-phosphate + adenine</text>
        <dbReference type="Rhea" id="RHEA:27642"/>
        <dbReference type="ChEBI" id="CHEBI:16335"/>
        <dbReference type="ChEBI" id="CHEBI:16708"/>
        <dbReference type="ChEBI" id="CHEBI:43474"/>
        <dbReference type="ChEBI" id="CHEBI:57720"/>
        <dbReference type="EC" id="2.4.2.1"/>
    </reaction>
    <physiologicalReaction direction="left-to-right" evidence="9">
        <dbReference type="Rhea" id="RHEA:27643"/>
    </physiologicalReaction>
</comment>
<accession>A0A2L2XAR4</accession>
<dbReference type="Proteomes" id="UP000239549">
    <property type="component" value="Unassembled WGS sequence"/>
</dbReference>
<evidence type="ECO:0000313" key="12">
    <source>
        <dbReference type="EMBL" id="GBF33268.1"/>
    </source>
</evidence>
<dbReference type="InterPro" id="IPR011324">
    <property type="entry name" value="Cytotoxic_necrot_fac-like_cat"/>
</dbReference>
<dbReference type="Gene3D" id="3.60.140.10">
    <property type="entry name" value="CNF1/YfiH-like putative cysteine hydrolases"/>
    <property type="match status" value="1"/>
</dbReference>
<dbReference type="InterPro" id="IPR038371">
    <property type="entry name" value="Cu_polyphenol_OxRdtase_sf"/>
</dbReference>
<keyword evidence="13" id="KW-1185">Reference proteome</keyword>
<protein>
    <recommendedName>
        <fullName evidence="11">Purine nucleoside phosphorylase</fullName>
    </recommendedName>
</protein>
<evidence type="ECO:0000256" key="1">
    <source>
        <dbReference type="ARBA" id="ARBA00000553"/>
    </source>
</evidence>
<dbReference type="GO" id="GO:0017061">
    <property type="term" value="F:S-methyl-5-thioadenosine phosphorylase activity"/>
    <property type="evidence" value="ECO:0007669"/>
    <property type="project" value="UniProtKB-EC"/>
</dbReference>
<evidence type="ECO:0000256" key="3">
    <source>
        <dbReference type="ARBA" id="ARBA00007353"/>
    </source>
</evidence>
<evidence type="ECO:0000256" key="6">
    <source>
        <dbReference type="ARBA" id="ARBA00022801"/>
    </source>
</evidence>
<evidence type="ECO:0000313" key="13">
    <source>
        <dbReference type="Proteomes" id="UP000239549"/>
    </source>
</evidence>
<evidence type="ECO:0000256" key="8">
    <source>
        <dbReference type="ARBA" id="ARBA00047989"/>
    </source>
</evidence>
<dbReference type="AlphaFoldDB" id="A0A2L2XAR4"/>
<evidence type="ECO:0000256" key="4">
    <source>
        <dbReference type="ARBA" id="ARBA00022679"/>
    </source>
</evidence>
<keyword evidence="7" id="KW-0862">Zinc</keyword>
<dbReference type="EMBL" id="BFAV01000092">
    <property type="protein sequence ID" value="GBF33268.1"/>
    <property type="molecule type" value="Genomic_DNA"/>
</dbReference>